<evidence type="ECO:0000256" key="2">
    <source>
        <dbReference type="ARBA" id="ARBA00022448"/>
    </source>
</evidence>
<dbReference type="Proteomes" id="UP000002630">
    <property type="component" value="Linkage Group LG04"/>
</dbReference>
<feature type="transmembrane region" description="Helical" evidence="9">
    <location>
        <begin position="1260"/>
        <end position="1284"/>
    </location>
</feature>
<dbReference type="OrthoDB" id="10316079at2759"/>
<evidence type="ECO:0000259" key="10">
    <source>
        <dbReference type="Pfam" id="PF00520"/>
    </source>
</evidence>
<feature type="transmembrane region" description="Helical" evidence="9">
    <location>
        <begin position="1140"/>
        <end position="1162"/>
    </location>
</feature>
<keyword evidence="11" id="KW-0675">Receptor</keyword>
<evidence type="ECO:0000313" key="12">
    <source>
        <dbReference type="Proteomes" id="UP000002630"/>
    </source>
</evidence>
<feature type="domain" description="Ion transport" evidence="10">
    <location>
        <begin position="1025"/>
        <end position="1287"/>
    </location>
</feature>
<feature type="transmembrane region" description="Helical" evidence="9">
    <location>
        <begin position="1183"/>
        <end position="1205"/>
    </location>
</feature>
<evidence type="ECO:0000256" key="5">
    <source>
        <dbReference type="ARBA" id="ARBA00023065"/>
    </source>
</evidence>
<keyword evidence="12" id="KW-1185">Reference proteome</keyword>
<keyword evidence="7" id="KW-0407">Ion channel</keyword>
<dbReference type="InterPro" id="IPR002153">
    <property type="entry name" value="TRPC_channel"/>
</dbReference>
<evidence type="ECO:0000256" key="8">
    <source>
        <dbReference type="SAM" id="MobiDB-lite"/>
    </source>
</evidence>
<accession>D7FX79</accession>
<dbReference type="PANTHER" id="PTHR10117">
    <property type="entry name" value="TRANSIENT RECEPTOR POTENTIAL CHANNEL"/>
    <property type="match status" value="1"/>
</dbReference>
<dbReference type="eggNOG" id="ENOG502SE3W">
    <property type="taxonomic scope" value="Eukaryota"/>
</dbReference>
<dbReference type="GO" id="GO:0051480">
    <property type="term" value="P:regulation of cytosolic calcium ion concentration"/>
    <property type="evidence" value="ECO:0007669"/>
    <property type="project" value="TreeGrafter"/>
</dbReference>
<dbReference type="EMBL" id="FN649729">
    <property type="protein sequence ID" value="CBJ26412.1"/>
    <property type="molecule type" value="Genomic_DNA"/>
</dbReference>
<feature type="compositionally biased region" description="Acidic residues" evidence="8">
    <location>
        <begin position="341"/>
        <end position="350"/>
    </location>
</feature>
<evidence type="ECO:0000313" key="11">
    <source>
        <dbReference type="EMBL" id="CBJ26412.1"/>
    </source>
</evidence>
<dbReference type="InterPro" id="IPR005821">
    <property type="entry name" value="Ion_trans_dom"/>
</dbReference>
<dbReference type="Pfam" id="PF00520">
    <property type="entry name" value="Ion_trans"/>
    <property type="match status" value="1"/>
</dbReference>
<feature type="compositionally biased region" description="Basic and acidic residues" evidence="8">
    <location>
        <begin position="948"/>
        <end position="962"/>
    </location>
</feature>
<proteinExistence type="predicted"/>
<evidence type="ECO:0000256" key="7">
    <source>
        <dbReference type="ARBA" id="ARBA00023303"/>
    </source>
</evidence>
<dbReference type="InParanoid" id="D7FX79"/>
<keyword evidence="5" id="KW-0406">Ion transport</keyword>
<sequence>MYELRAAIRDRQSVAEGYARVDKIPGKISESLMHQALLARDPEDGQNLMAYAARWGREEWFLYLVQHVRDKLGVGCLVKQLRAWDINGTPLLFLAISSRSSENCFKAVFDELVTALGKGGLVEQIAASDDLGRNIVMYAARGNSVDVFKRAWKMYHYHQRTFSSPVEGWGGAPSITLTKVDYTGRNLLHHAAEAGCLDVLNEILLMVRKLSDSANGTMHKPDKNGLTPLHHLLRAKYGEPEVPGDIEDPAEFPQKFEKLWLYGSKGSFMARRKVMALPRDGRADVAVSAITDVIHAARGGLPSLQLILAKICLTKFWQGKPNNTVVTIEEALCVAVHETMEGEDETEEGEGETKEGEAAPEQGELDAWGWGMLLAAAAKGGHVDVLEHVVHAIKTGSFVEGLSDRNADQLHTVYTNQELQRVDRAVEAIVSSGSYLFGQAVLSGKVEVVLWVYQFLAQRYPQELWKNVRGAQDKINALTCASSASMKCERQGVEVLVAVYSCLQEVAEKYLICVTSGHIKRVHQVRDSRREAAKCEFKTHEDITRNLKDLFVSRSHTMQPAGSKSSARTTVKSSSTPLAGAALSGNWVLFQRIYEMYERLTDQRWSREELLRHLPIASQDKIMLGQCQAMHECGRHVHTSFGRGVGNVTAVIWRDLVEAYQRAEVTSAEIEGSEEVISDIPSWRDTFKSLSRKAVRLAAERGAFDDLRELVKAGLPLHDDLIPTLLTSNPLVMGAGVSKNLRRAEVDCPMHRAKLRCLQRIVDHLINQLLDKLPHTVRGMGMTLLRPMVPHHRLPGLQQHRLDTLANLAGYMVVEWILEPRLLNRQATVGKRYNGPDYMDPLQRALDRGSKALDFVDSPLVLDYIHVKFSCTLPNWASSSSIPKTINAGFYTYNAFDEYNFSEVLSVRPEPPEANPGGGSQPCNSKKWDDRLLRFLQGWNPTDMNPEEQPRGKSTRRSDRNKLPHTTILPMLQFSLAGLIGKPAVFYNVPAVRFALEFLHYLVMLGLFCSCVKLQDSYRIPPAEVAFYVFMAGTLWREILEFCDGVPARHRRHRKNKHIKEGNQANMATAVQGASSKRSDMVDYGQGRGLKRVASAITRYLFYDTWNLLDTLTLSTVFLAFVFRLLGIREFGGPTDPGDYFFVAQFFLAVSAPLLFARLLRLSQIDNTLGPMIQIIWRMLSQTLRFGVFIVVVMAGFALAFNAVFGSCDAGSGLDESYGSFGTALLTVFKAPLGEFKFEDFDDVGGQCPYNPSPGRASDAGTFLLVAYLIVLAVVMLNLLIAVLSTAHGELVMGFLLDGVSELTWWAGVDAGR</sequence>
<dbReference type="GO" id="GO:0070679">
    <property type="term" value="F:inositol 1,4,5 trisphosphate binding"/>
    <property type="evidence" value="ECO:0007669"/>
    <property type="project" value="TreeGrafter"/>
</dbReference>
<keyword evidence="2" id="KW-0813">Transport</keyword>
<evidence type="ECO:0000256" key="1">
    <source>
        <dbReference type="ARBA" id="ARBA00004141"/>
    </source>
</evidence>
<keyword evidence="6 9" id="KW-0472">Membrane</keyword>
<name>D7FX79_ECTSI</name>
<feature type="transmembrane region" description="Helical" evidence="9">
    <location>
        <begin position="998"/>
        <end position="1014"/>
    </location>
</feature>
<dbReference type="GO" id="GO:0005886">
    <property type="term" value="C:plasma membrane"/>
    <property type="evidence" value="ECO:0007669"/>
    <property type="project" value="TreeGrafter"/>
</dbReference>
<evidence type="ECO:0000256" key="3">
    <source>
        <dbReference type="ARBA" id="ARBA00022692"/>
    </source>
</evidence>
<dbReference type="Gene3D" id="1.25.40.20">
    <property type="entry name" value="Ankyrin repeat-containing domain"/>
    <property type="match status" value="1"/>
</dbReference>
<feature type="region of interest" description="Disordered" evidence="8">
    <location>
        <begin position="938"/>
        <end position="962"/>
    </location>
</feature>
<gene>
    <name evidence="11" type="ORF">Esi_0032_0161</name>
</gene>
<dbReference type="Gene3D" id="1.10.287.70">
    <property type="match status" value="1"/>
</dbReference>
<keyword evidence="3 9" id="KW-0812">Transmembrane</keyword>
<dbReference type="EMBL" id="FN648509">
    <property type="protein sequence ID" value="CBJ26412.1"/>
    <property type="molecule type" value="Genomic_DNA"/>
</dbReference>
<feature type="transmembrane region" description="Helical" evidence="9">
    <location>
        <begin position="1108"/>
        <end position="1128"/>
    </location>
</feature>
<dbReference type="PANTHER" id="PTHR10117:SF54">
    <property type="entry name" value="TRANSIENT RECEPTOR POTENTIAL-GAMMA PROTEIN"/>
    <property type="match status" value="1"/>
</dbReference>
<dbReference type="InterPro" id="IPR036770">
    <property type="entry name" value="Ankyrin_rpt-contain_sf"/>
</dbReference>
<protein>
    <submittedName>
        <fullName evidence="11">Ankyrin Repeat Transient Receptor Potential Channel</fullName>
    </submittedName>
</protein>
<feature type="region of interest" description="Disordered" evidence="8">
    <location>
        <begin position="340"/>
        <end position="359"/>
    </location>
</feature>
<organism evidence="11 12">
    <name type="scientific">Ectocarpus siliculosus</name>
    <name type="common">Brown alga</name>
    <name type="synonym">Conferva siliculosa</name>
    <dbReference type="NCBI Taxonomy" id="2880"/>
    <lineage>
        <taxon>Eukaryota</taxon>
        <taxon>Sar</taxon>
        <taxon>Stramenopiles</taxon>
        <taxon>Ochrophyta</taxon>
        <taxon>PX clade</taxon>
        <taxon>Phaeophyceae</taxon>
        <taxon>Ectocarpales</taxon>
        <taxon>Ectocarpaceae</taxon>
        <taxon>Ectocarpus</taxon>
    </lineage>
</organism>
<evidence type="ECO:0000256" key="9">
    <source>
        <dbReference type="SAM" id="Phobius"/>
    </source>
</evidence>
<dbReference type="SUPFAM" id="SSF48403">
    <property type="entry name" value="Ankyrin repeat"/>
    <property type="match status" value="1"/>
</dbReference>
<dbReference type="GO" id="GO:0015279">
    <property type="term" value="F:store-operated calcium channel activity"/>
    <property type="evidence" value="ECO:0007669"/>
    <property type="project" value="TreeGrafter"/>
</dbReference>
<evidence type="ECO:0000256" key="6">
    <source>
        <dbReference type="ARBA" id="ARBA00023136"/>
    </source>
</evidence>
<dbReference type="GO" id="GO:0034703">
    <property type="term" value="C:cation channel complex"/>
    <property type="evidence" value="ECO:0007669"/>
    <property type="project" value="TreeGrafter"/>
</dbReference>
<evidence type="ECO:0000256" key="4">
    <source>
        <dbReference type="ARBA" id="ARBA00022989"/>
    </source>
</evidence>
<comment type="subcellular location">
    <subcellularLocation>
        <location evidence="1">Membrane</location>
        <topology evidence="1">Multi-pass membrane protein</topology>
    </subcellularLocation>
</comment>
<reference evidence="11 12" key="1">
    <citation type="journal article" date="2010" name="Nature">
        <title>The Ectocarpus genome and the independent evolution of multicellularity in brown algae.</title>
        <authorList>
            <person name="Cock J.M."/>
            <person name="Sterck L."/>
            <person name="Rouze P."/>
            <person name="Scornet D."/>
            <person name="Allen A.E."/>
            <person name="Amoutzias G."/>
            <person name="Anthouard V."/>
            <person name="Artiguenave F."/>
            <person name="Aury J.M."/>
            <person name="Badger J.H."/>
            <person name="Beszteri B."/>
            <person name="Billiau K."/>
            <person name="Bonnet E."/>
            <person name="Bothwell J.H."/>
            <person name="Bowler C."/>
            <person name="Boyen C."/>
            <person name="Brownlee C."/>
            <person name="Carrano C.J."/>
            <person name="Charrier B."/>
            <person name="Cho G.Y."/>
            <person name="Coelho S.M."/>
            <person name="Collen J."/>
            <person name="Corre E."/>
            <person name="Da Silva C."/>
            <person name="Delage L."/>
            <person name="Delaroque N."/>
            <person name="Dittami S.M."/>
            <person name="Doulbeau S."/>
            <person name="Elias M."/>
            <person name="Farnham G."/>
            <person name="Gachon C.M."/>
            <person name="Gschloessl B."/>
            <person name="Heesch S."/>
            <person name="Jabbari K."/>
            <person name="Jubin C."/>
            <person name="Kawai H."/>
            <person name="Kimura K."/>
            <person name="Kloareg B."/>
            <person name="Kupper F.C."/>
            <person name="Lang D."/>
            <person name="Le Bail A."/>
            <person name="Leblanc C."/>
            <person name="Lerouge P."/>
            <person name="Lohr M."/>
            <person name="Lopez P.J."/>
            <person name="Martens C."/>
            <person name="Maumus F."/>
            <person name="Michel G."/>
            <person name="Miranda-Saavedra D."/>
            <person name="Morales J."/>
            <person name="Moreau H."/>
            <person name="Motomura T."/>
            <person name="Nagasato C."/>
            <person name="Napoli C.A."/>
            <person name="Nelson D.R."/>
            <person name="Nyvall-Collen P."/>
            <person name="Peters A.F."/>
            <person name="Pommier C."/>
            <person name="Potin P."/>
            <person name="Poulain J."/>
            <person name="Quesneville H."/>
            <person name="Read B."/>
            <person name="Rensing S.A."/>
            <person name="Ritter A."/>
            <person name="Rousvoal S."/>
            <person name="Samanta M."/>
            <person name="Samson G."/>
            <person name="Schroeder D.C."/>
            <person name="Segurens B."/>
            <person name="Strittmatter M."/>
            <person name="Tonon T."/>
            <person name="Tregear J.W."/>
            <person name="Valentin K."/>
            <person name="von Dassow P."/>
            <person name="Yamagishi T."/>
            <person name="Van de Peer Y."/>
            <person name="Wincker P."/>
        </authorList>
    </citation>
    <scope>NUCLEOTIDE SEQUENCE [LARGE SCALE GENOMIC DNA]</scope>
    <source>
        <strain evidence="12">Ec32 / CCAP1310/4</strain>
    </source>
</reference>
<keyword evidence="4 9" id="KW-1133">Transmembrane helix</keyword>